<keyword evidence="4" id="KW-0472">Membrane</keyword>
<evidence type="ECO:0000313" key="6">
    <source>
        <dbReference type="EMBL" id="GGI80681.1"/>
    </source>
</evidence>
<dbReference type="OrthoDB" id="5298707at2"/>
<evidence type="ECO:0000259" key="5">
    <source>
        <dbReference type="Pfam" id="PF25800"/>
    </source>
</evidence>
<feature type="region of interest" description="Disordered" evidence="3">
    <location>
        <begin position="463"/>
        <end position="715"/>
    </location>
</feature>
<dbReference type="PROSITE" id="PS50005">
    <property type="entry name" value="TPR"/>
    <property type="match status" value="1"/>
</dbReference>
<evidence type="ECO:0000313" key="7">
    <source>
        <dbReference type="Proteomes" id="UP000630149"/>
    </source>
</evidence>
<dbReference type="InterPro" id="IPR038440">
    <property type="entry name" value="FimV_C_sf"/>
</dbReference>
<dbReference type="Pfam" id="PF25800">
    <property type="entry name" value="FimV_N"/>
    <property type="match status" value="1"/>
</dbReference>
<feature type="coiled-coil region" evidence="2">
    <location>
        <begin position="362"/>
        <end position="410"/>
    </location>
</feature>
<evidence type="ECO:0000256" key="3">
    <source>
        <dbReference type="SAM" id="MobiDB-lite"/>
    </source>
</evidence>
<feature type="compositionally biased region" description="Basic and acidic residues" evidence="3">
    <location>
        <begin position="559"/>
        <end position="575"/>
    </location>
</feature>
<dbReference type="NCBIfam" id="TIGR03505">
    <property type="entry name" value="FimV_core"/>
    <property type="match status" value="1"/>
</dbReference>
<feature type="compositionally biased region" description="Basic and acidic residues" evidence="3">
    <location>
        <begin position="701"/>
        <end position="711"/>
    </location>
</feature>
<feature type="transmembrane region" description="Helical" evidence="4">
    <location>
        <begin position="429"/>
        <end position="450"/>
    </location>
</feature>
<keyword evidence="2" id="KW-0175">Coiled coil</keyword>
<dbReference type="RefSeq" id="WP_131775834.1">
    <property type="nucleotide sequence ID" value="NZ_BMOB01000002.1"/>
</dbReference>
<accession>A0A917JTB8</accession>
<keyword evidence="1" id="KW-0802">TPR repeat</keyword>
<feature type="compositionally biased region" description="Polar residues" evidence="3">
    <location>
        <begin position="644"/>
        <end position="653"/>
    </location>
</feature>
<feature type="domain" description="FimV N-terminal" evidence="5">
    <location>
        <begin position="21"/>
        <end position="127"/>
    </location>
</feature>
<feature type="compositionally biased region" description="Basic and acidic residues" evidence="3">
    <location>
        <begin position="508"/>
        <end position="536"/>
    </location>
</feature>
<comment type="caution">
    <text evidence="6">The sequence shown here is derived from an EMBL/GenBank/DDBJ whole genome shotgun (WGS) entry which is preliminary data.</text>
</comment>
<feature type="compositionally biased region" description="Acidic residues" evidence="3">
    <location>
        <begin position="678"/>
        <end position="696"/>
    </location>
</feature>
<feature type="compositionally biased region" description="Acidic residues" evidence="3">
    <location>
        <begin position="594"/>
        <end position="603"/>
    </location>
</feature>
<evidence type="ECO:0000256" key="1">
    <source>
        <dbReference type="PROSITE-ProRule" id="PRU00339"/>
    </source>
</evidence>
<keyword evidence="7" id="KW-1185">Reference proteome</keyword>
<protein>
    <submittedName>
        <fullName evidence="6">Tfp pilus assembly protein FimV (Twitching motility)</fullName>
    </submittedName>
</protein>
<dbReference type="Proteomes" id="UP000630149">
    <property type="component" value="Unassembled WGS sequence"/>
</dbReference>
<keyword evidence="4" id="KW-1133">Transmembrane helix</keyword>
<dbReference type="Gene3D" id="1.20.58.2200">
    <property type="match status" value="1"/>
</dbReference>
<gene>
    <name evidence="6" type="ORF">GCM10007966_06510</name>
</gene>
<dbReference type="InterPro" id="IPR020012">
    <property type="entry name" value="LysM_FimV"/>
</dbReference>
<sequence>MKKLLRYVITFFLFPIAANALGLGNMTVHSYLNQPFHAEIELIDVGNLPSSAIKVSVASVEDFERAGLERSYILDALIFQLEKKRRKTYLVVRSIEPITEPYLDLLVDLAWPNGQVYRAYTVLLDPPAYQLDLKRKEIRAQKKKRAYSTANTRAPGVVEKEVITQMFETSDSIGQSKAKTYGPTLENETIWQIAQRLKPSGITLHQMILAITGENPDAFTDGNINGLKKGMKLNIPSAEIADTIPEELAKREVFQHDLAWEKKEPINHVLAPPYFKVDREIQKPVSTQKKEYKSILPPLPDFTASVPGKTTFFSPFIPSDPSFLSAGEDATPKPASVKTQVQDTSSDQAHLRAEMAIAAAAIDSVRETNSLLTEQVKLLQAENKRLQNELQKREQALQNLQEQVRKLTLRQGLAGQASATEEYKNPSSWPWVVLIIVFIIGGALFSYWWFWIIKGHQEPKEVKKMEESSSESLTLPIITEEESSENHSEEAETSEPLKPLPTSGVVIKESRVPKTQEEKEQATLTKEPEITPKEALGDIEPQTENAPKILGEPIVLEPPEEKVDELRHDAVEEMPKPGPESEPEPEPKPKPEPESEPESESESEVSKDVSLERSESREASEDDGVDTGLIEFEPYIPEEKVESEPTTPSNVSHKLNEEDNALEFVPPVFEEDEKSKETEEEDLQEDESPPVDEPEPPIELSIHHEEEKNSDESIVATVDEEELKPIKSTRALQTLLDLASTYVSMSDYEAAKQSLEEVIEYGTEEQKKKAKSMLEQLLDKE</sequence>
<keyword evidence="4" id="KW-0812">Transmembrane</keyword>
<proteinExistence type="predicted"/>
<organism evidence="6 7">
    <name type="scientific">Legionella impletisoli</name>
    <dbReference type="NCBI Taxonomy" id="343510"/>
    <lineage>
        <taxon>Bacteria</taxon>
        <taxon>Pseudomonadati</taxon>
        <taxon>Pseudomonadota</taxon>
        <taxon>Gammaproteobacteria</taxon>
        <taxon>Legionellales</taxon>
        <taxon>Legionellaceae</taxon>
        <taxon>Legionella</taxon>
    </lineage>
</organism>
<feature type="repeat" description="TPR" evidence="1">
    <location>
        <begin position="732"/>
        <end position="765"/>
    </location>
</feature>
<evidence type="ECO:0000256" key="4">
    <source>
        <dbReference type="SAM" id="Phobius"/>
    </source>
</evidence>
<name>A0A917JTB8_9GAMM</name>
<dbReference type="EMBL" id="BMOB01000002">
    <property type="protein sequence ID" value="GGI80681.1"/>
    <property type="molecule type" value="Genomic_DNA"/>
</dbReference>
<dbReference type="NCBIfam" id="TIGR03504">
    <property type="entry name" value="FimV_Cterm"/>
    <property type="match status" value="1"/>
</dbReference>
<reference evidence="6" key="1">
    <citation type="journal article" date="2014" name="Int. J. Syst. Evol. Microbiol.">
        <title>Complete genome sequence of Corynebacterium casei LMG S-19264T (=DSM 44701T), isolated from a smear-ripened cheese.</title>
        <authorList>
            <consortium name="US DOE Joint Genome Institute (JGI-PGF)"/>
            <person name="Walter F."/>
            <person name="Albersmeier A."/>
            <person name="Kalinowski J."/>
            <person name="Ruckert C."/>
        </authorList>
    </citation>
    <scope>NUCLEOTIDE SEQUENCE</scope>
    <source>
        <strain evidence="6">JCM 13919</strain>
    </source>
</reference>
<evidence type="ECO:0000256" key="2">
    <source>
        <dbReference type="SAM" id="Coils"/>
    </source>
</evidence>
<dbReference type="InterPro" id="IPR057840">
    <property type="entry name" value="FimV_N"/>
</dbReference>
<dbReference type="AlphaFoldDB" id="A0A917JTB8"/>
<dbReference type="InterPro" id="IPR019734">
    <property type="entry name" value="TPR_rpt"/>
</dbReference>
<dbReference type="InterPro" id="IPR020011">
    <property type="entry name" value="FimV_C"/>
</dbReference>
<reference evidence="6" key="2">
    <citation type="submission" date="2020-09" db="EMBL/GenBank/DDBJ databases">
        <authorList>
            <person name="Sun Q."/>
            <person name="Ohkuma M."/>
        </authorList>
    </citation>
    <scope>NUCLEOTIDE SEQUENCE</scope>
    <source>
        <strain evidence="6">JCM 13919</strain>
    </source>
</reference>
<feature type="compositionally biased region" description="Basic and acidic residues" evidence="3">
    <location>
        <begin position="604"/>
        <end position="619"/>
    </location>
</feature>